<dbReference type="AlphaFoldDB" id="A0A1I1UHI6"/>
<dbReference type="OrthoDB" id="5524266at2"/>
<evidence type="ECO:0000313" key="3">
    <source>
        <dbReference type="Proteomes" id="UP000199400"/>
    </source>
</evidence>
<gene>
    <name evidence="2" type="ORF">SAMN02745121_01254</name>
</gene>
<evidence type="ECO:0000256" key="1">
    <source>
        <dbReference type="SAM" id="SignalP"/>
    </source>
</evidence>
<keyword evidence="3" id="KW-1185">Reference proteome</keyword>
<evidence type="ECO:0000313" key="2">
    <source>
        <dbReference type="EMBL" id="SFD70301.1"/>
    </source>
</evidence>
<name>A0A1I1UHI6_9BACT</name>
<dbReference type="STRING" id="54.SAMN02745121_01254"/>
<reference evidence="3" key="1">
    <citation type="submission" date="2016-10" db="EMBL/GenBank/DDBJ databases">
        <authorList>
            <person name="Varghese N."/>
            <person name="Submissions S."/>
        </authorList>
    </citation>
    <scope>NUCLEOTIDE SEQUENCE [LARGE SCALE GENOMIC DNA]</scope>
    <source>
        <strain evidence="3">ATCC 25963</strain>
    </source>
</reference>
<dbReference type="Proteomes" id="UP000199400">
    <property type="component" value="Unassembled WGS sequence"/>
</dbReference>
<dbReference type="RefSeq" id="WP_096329718.1">
    <property type="nucleotide sequence ID" value="NZ_FOMX01000003.1"/>
</dbReference>
<feature type="chain" id="PRO_5011594830" description="RxLR effector protein" evidence="1">
    <location>
        <begin position="21"/>
        <end position="92"/>
    </location>
</feature>
<dbReference type="EMBL" id="FOMX01000003">
    <property type="protein sequence ID" value="SFD70301.1"/>
    <property type="molecule type" value="Genomic_DNA"/>
</dbReference>
<organism evidence="2 3">
    <name type="scientific">Nannocystis exedens</name>
    <dbReference type="NCBI Taxonomy" id="54"/>
    <lineage>
        <taxon>Bacteria</taxon>
        <taxon>Pseudomonadati</taxon>
        <taxon>Myxococcota</taxon>
        <taxon>Polyangia</taxon>
        <taxon>Nannocystales</taxon>
        <taxon>Nannocystaceae</taxon>
        <taxon>Nannocystis</taxon>
    </lineage>
</organism>
<proteinExistence type="predicted"/>
<keyword evidence="1" id="KW-0732">Signal</keyword>
<evidence type="ECO:0008006" key="4">
    <source>
        <dbReference type="Google" id="ProtNLM"/>
    </source>
</evidence>
<protein>
    <recommendedName>
        <fullName evidence="4">RxLR effector protein</fullName>
    </recommendedName>
</protein>
<accession>A0A1I1UHI6</accession>
<sequence length="92" mass="9706">MRLALITLLSTLFASTTAFAAPVSDQDADTAANKGKGGSGTTVYDFDDDNVDGELLSPEGANIASRGRTKHASLITIRPHFIPELIKMANDV</sequence>
<feature type="signal peptide" evidence="1">
    <location>
        <begin position="1"/>
        <end position="20"/>
    </location>
</feature>